<proteinExistence type="predicted"/>
<keyword evidence="2" id="KW-0812">Transmembrane</keyword>
<organism evidence="3 4">
    <name type="scientific">Cellulomonas avistercoris</name>
    <dbReference type="NCBI Taxonomy" id="2762242"/>
    <lineage>
        <taxon>Bacteria</taxon>
        <taxon>Bacillati</taxon>
        <taxon>Actinomycetota</taxon>
        <taxon>Actinomycetes</taxon>
        <taxon>Micrococcales</taxon>
        <taxon>Cellulomonadaceae</taxon>
        <taxon>Cellulomonas</taxon>
    </lineage>
</organism>
<keyword evidence="2" id="KW-1133">Transmembrane helix</keyword>
<accession>A0ABR8QBJ5</accession>
<feature type="region of interest" description="Disordered" evidence="1">
    <location>
        <begin position="1"/>
        <end position="36"/>
    </location>
</feature>
<sequence length="361" mass="39145">MTAGSRERVPGRPTGRPRGGAWRERLTTGRPVGDPLRDRGQSTIEYVGIVVVVVAIVGSVILAVSPVAQALVARLVCEVSSLGRADCSAAGPSDPGTETPDDDDEPSWWCDNVGWFCSDPEDEEEEKDDEPSWWCETLGWFCPEEPTDEPTDEPTSSPTPTGHPTDPATGLPVVDGVTIPEGLDPDSEEVRTLLMTERGRAMLQWLADNGISIRDSSRGSYWDGSDVYIDTGNTPLETVRTLVHEVNHAQSDAADQSPDIDGDTRDDYVNGMLDEETRGVVEEIIAARELEDAGVTMPTDVSDDTYWDAYDAAVGAGRTPAQARDAGFAAVRNLFLDGTFVTSNTGDAYDEYYGDAWDDRH</sequence>
<gene>
    <name evidence="3" type="ORF">H9657_05825</name>
</gene>
<feature type="compositionally biased region" description="Low complexity" evidence="1">
    <location>
        <begin position="153"/>
        <end position="167"/>
    </location>
</feature>
<feature type="transmembrane region" description="Helical" evidence="2">
    <location>
        <begin position="46"/>
        <end position="68"/>
    </location>
</feature>
<dbReference type="Proteomes" id="UP000604241">
    <property type="component" value="Unassembled WGS sequence"/>
</dbReference>
<evidence type="ECO:0000256" key="1">
    <source>
        <dbReference type="SAM" id="MobiDB-lite"/>
    </source>
</evidence>
<keyword evidence="2" id="KW-0472">Membrane</keyword>
<feature type="compositionally biased region" description="Basic and acidic residues" evidence="1">
    <location>
        <begin position="1"/>
        <end position="10"/>
    </location>
</feature>
<dbReference type="EMBL" id="JACSQV010000003">
    <property type="protein sequence ID" value="MBD7917795.1"/>
    <property type="molecule type" value="Genomic_DNA"/>
</dbReference>
<reference evidence="3 4" key="1">
    <citation type="submission" date="2020-08" db="EMBL/GenBank/DDBJ databases">
        <title>A Genomic Blueprint of the Chicken Gut Microbiome.</title>
        <authorList>
            <person name="Gilroy R."/>
            <person name="Ravi A."/>
            <person name="Getino M."/>
            <person name="Pursley I."/>
            <person name="Horton D.L."/>
            <person name="Alikhan N.-F."/>
            <person name="Baker D."/>
            <person name="Gharbi K."/>
            <person name="Hall N."/>
            <person name="Watson M."/>
            <person name="Adriaenssens E.M."/>
            <person name="Foster-Nyarko E."/>
            <person name="Jarju S."/>
            <person name="Secka A."/>
            <person name="Antonio M."/>
            <person name="Oren A."/>
            <person name="Chaudhuri R."/>
            <person name="La Ragione R.M."/>
            <person name="Hildebrand F."/>
            <person name="Pallen M.J."/>
        </authorList>
    </citation>
    <scope>NUCLEOTIDE SEQUENCE [LARGE SCALE GENOMIC DNA]</scope>
    <source>
        <strain evidence="3 4">Sa3CUA2</strain>
    </source>
</reference>
<comment type="caution">
    <text evidence="3">The sequence shown here is derived from an EMBL/GenBank/DDBJ whole genome shotgun (WGS) entry which is preliminary data.</text>
</comment>
<evidence type="ECO:0000313" key="3">
    <source>
        <dbReference type="EMBL" id="MBD7917795.1"/>
    </source>
</evidence>
<dbReference type="RefSeq" id="WP_191781285.1">
    <property type="nucleotide sequence ID" value="NZ_JACSQV010000003.1"/>
</dbReference>
<evidence type="ECO:0000313" key="4">
    <source>
        <dbReference type="Proteomes" id="UP000604241"/>
    </source>
</evidence>
<name>A0ABR8QBJ5_9CELL</name>
<protein>
    <recommendedName>
        <fullName evidence="5">DUF4157 domain-containing protein</fullName>
    </recommendedName>
</protein>
<feature type="region of interest" description="Disordered" evidence="1">
    <location>
        <begin position="141"/>
        <end position="186"/>
    </location>
</feature>
<feature type="compositionally biased region" description="Low complexity" evidence="1">
    <location>
        <begin position="11"/>
        <end position="20"/>
    </location>
</feature>
<evidence type="ECO:0000256" key="2">
    <source>
        <dbReference type="SAM" id="Phobius"/>
    </source>
</evidence>
<feature type="region of interest" description="Disordered" evidence="1">
    <location>
        <begin position="85"/>
        <end position="110"/>
    </location>
</feature>
<evidence type="ECO:0008006" key="5">
    <source>
        <dbReference type="Google" id="ProtNLM"/>
    </source>
</evidence>
<keyword evidence="4" id="KW-1185">Reference proteome</keyword>